<sequence length="321" mass="36233">MEGTTPKTSEPKARHAAARADSGRSLSCFSVDENVQDLLWDEDVQMEELLNFSFDHIDKLAERRGKTISTTEKWRLWDYVQRMKREQPYWVTKESVPWEELEAKYMLRSRSLSSDSLPGSLQFSRSGLSMPTPRLHSLRKPLGRKGSTASRGAAATQASLCINASLLVAFLDQQIFVFLLHHRAWMDGWMSCLALTATLSSQDSSQLPEGLNCEPDERFTLSEQWDAGSPHRGHVLSATCPKKKQGWQRLLGKVFNPKPKSSVKDSSIPEFDSFVAASNSPSRCSRYEGSPSPPNVFQKQRPTGFLRRSLRKVTMAARKHD</sequence>
<name>A0ACB7THK6_HYAAI</name>
<comment type="caution">
    <text evidence="1">The sequence shown here is derived from an EMBL/GenBank/DDBJ whole genome shotgun (WGS) entry which is preliminary data.</text>
</comment>
<evidence type="ECO:0000313" key="2">
    <source>
        <dbReference type="Proteomes" id="UP000821845"/>
    </source>
</evidence>
<keyword evidence="2" id="KW-1185">Reference proteome</keyword>
<reference evidence="1" key="1">
    <citation type="submission" date="2020-05" db="EMBL/GenBank/DDBJ databases">
        <title>Large-scale comparative analyses of tick genomes elucidate their genetic diversity and vector capacities.</title>
        <authorList>
            <person name="Jia N."/>
            <person name="Wang J."/>
            <person name="Shi W."/>
            <person name="Du L."/>
            <person name="Sun Y."/>
            <person name="Zhan W."/>
            <person name="Jiang J."/>
            <person name="Wang Q."/>
            <person name="Zhang B."/>
            <person name="Ji P."/>
            <person name="Sakyi L.B."/>
            <person name="Cui X."/>
            <person name="Yuan T."/>
            <person name="Jiang B."/>
            <person name="Yang W."/>
            <person name="Lam T.T.-Y."/>
            <person name="Chang Q."/>
            <person name="Ding S."/>
            <person name="Wang X."/>
            <person name="Zhu J."/>
            <person name="Ruan X."/>
            <person name="Zhao L."/>
            <person name="Wei J."/>
            <person name="Que T."/>
            <person name="Du C."/>
            <person name="Cheng J."/>
            <person name="Dai P."/>
            <person name="Han X."/>
            <person name="Huang E."/>
            <person name="Gao Y."/>
            <person name="Liu J."/>
            <person name="Shao H."/>
            <person name="Ye R."/>
            <person name="Li L."/>
            <person name="Wei W."/>
            <person name="Wang X."/>
            <person name="Wang C."/>
            <person name="Yang T."/>
            <person name="Huo Q."/>
            <person name="Li W."/>
            <person name="Guo W."/>
            <person name="Chen H."/>
            <person name="Zhou L."/>
            <person name="Ni X."/>
            <person name="Tian J."/>
            <person name="Zhou Y."/>
            <person name="Sheng Y."/>
            <person name="Liu T."/>
            <person name="Pan Y."/>
            <person name="Xia L."/>
            <person name="Li J."/>
            <person name="Zhao F."/>
            <person name="Cao W."/>
        </authorList>
    </citation>
    <scope>NUCLEOTIDE SEQUENCE</scope>
    <source>
        <strain evidence="1">Hyas-2018</strain>
    </source>
</reference>
<dbReference type="EMBL" id="CM023481">
    <property type="protein sequence ID" value="KAH6945701.1"/>
    <property type="molecule type" value="Genomic_DNA"/>
</dbReference>
<proteinExistence type="predicted"/>
<accession>A0ACB7THK6</accession>
<organism evidence="1 2">
    <name type="scientific">Hyalomma asiaticum</name>
    <name type="common">Tick</name>
    <dbReference type="NCBI Taxonomy" id="266040"/>
    <lineage>
        <taxon>Eukaryota</taxon>
        <taxon>Metazoa</taxon>
        <taxon>Ecdysozoa</taxon>
        <taxon>Arthropoda</taxon>
        <taxon>Chelicerata</taxon>
        <taxon>Arachnida</taxon>
        <taxon>Acari</taxon>
        <taxon>Parasitiformes</taxon>
        <taxon>Ixodida</taxon>
        <taxon>Ixodoidea</taxon>
        <taxon>Ixodidae</taxon>
        <taxon>Hyalomminae</taxon>
        <taxon>Hyalomma</taxon>
    </lineage>
</organism>
<dbReference type="Proteomes" id="UP000821845">
    <property type="component" value="Chromosome 1"/>
</dbReference>
<evidence type="ECO:0000313" key="1">
    <source>
        <dbReference type="EMBL" id="KAH6945701.1"/>
    </source>
</evidence>
<protein>
    <submittedName>
        <fullName evidence="1">Uncharacterized protein</fullName>
    </submittedName>
</protein>
<gene>
    <name evidence="1" type="ORF">HPB50_009673</name>
</gene>